<dbReference type="PANTHER" id="PTHR28021:SF1">
    <property type="entry name" value="PRESEQUENCE TRANSLOCATED-ASSOCIATED MOTOR SUBUNIT PAM17, MITOCHONDRIAL"/>
    <property type="match status" value="1"/>
</dbReference>
<evidence type="ECO:0000256" key="12">
    <source>
        <dbReference type="ARBA" id="ARBA00023128"/>
    </source>
</evidence>
<evidence type="ECO:0000256" key="11">
    <source>
        <dbReference type="ARBA" id="ARBA00023010"/>
    </source>
</evidence>
<evidence type="ECO:0000256" key="2">
    <source>
        <dbReference type="ARBA" id="ARBA00004448"/>
    </source>
</evidence>
<dbReference type="Pfam" id="PF04750">
    <property type="entry name" value="Far-17a_AIG1"/>
    <property type="match status" value="1"/>
</dbReference>
<keyword evidence="10 14" id="KW-1133">Transmembrane helix</keyword>
<reference evidence="15 16" key="1">
    <citation type="submission" date="2015-02" db="EMBL/GenBank/DDBJ databases">
        <title>Draft Genome Sequences of Two Closely-Related Aflatoxigenic Aspergillus Species Obtained from the Cote d'Ivoire.</title>
        <authorList>
            <person name="Moore G.G."/>
            <person name="Beltz S.B."/>
            <person name="Mack B.M."/>
        </authorList>
    </citation>
    <scope>NUCLEOTIDE SEQUENCE [LARGE SCALE GENOMIC DNA]</scope>
    <source>
        <strain evidence="15 16">SRRC1468</strain>
    </source>
</reference>
<dbReference type="OrthoDB" id="1898221at2759"/>
<organism evidence="15 16">
    <name type="scientific">Aspergillus rambellii</name>
    <dbReference type="NCBI Taxonomy" id="308745"/>
    <lineage>
        <taxon>Eukaryota</taxon>
        <taxon>Fungi</taxon>
        <taxon>Dikarya</taxon>
        <taxon>Ascomycota</taxon>
        <taxon>Pezizomycotina</taxon>
        <taxon>Eurotiomycetes</taxon>
        <taxon>Eurotiomycetidae</taxon>
        <taxon>Eurotiales</taxon>
        <taxon>Aspergillaceae</taxon>
        <taxon>Aspergillus</taxon>
        <taxon>Aspergillus subgen. Nidulantes</taxon>
    </lineage>
</organism>
<dbReference type="Pfam" id="PF08566">
    <property type="entry name" value="Pam17"/>
    <property type="match status" value="1"/>
</dbReference>
<evidence type="ECO:0000256" key="5">
    <source>
        <dbReference type="ARBA" id="ARBA00022448"/>
    </source>
</evidence>
<keyword evidence="8" id="KW-0653">Protein transport</keyword>
<evidence type="ECO:0000256" key="4">
    <source>
        <dbReference type="ARBA" id="ARBA00017907"/>
    </source>
</evidence>
<comment type="similarity">
    <text evidence="3">Belongs to the PAM17 family.</text>
</comment>
<dbReference type="AlphaFoldDB" id="A0A0F8UVG6"/>
<comment type="caution">
    <text evidence="15">The sequence shown here is derived from an EMBL/GenBank/DDBJ whole genome shotgun (WGS) entry which is preliminary data.</text>
</comment>
<evidence type="ECO:0000256" key="3">
    <source>
        <dbReference type="ARBA" id="ARBA00006837"/>
    </source>
</evidence>
<evidence type="ECO:0000256" key="9">
    <source>
        <dbReference type="ARBA" id="ARBA00022946"/>
    </source>
</evidence>
<keyword evidence="11" id="KW-0811">Translocation</keyword>
<dbReference type="InterPro" id="IPR006838">
    <property type="entry name" value="ADTRP_AIG1"/>
</dbReference>
<dbReference type="STRING" id="308745.A0A0F8UVG6"/>
<feature type="transmembrane region" description="Helical" evidence="14">
    <location>
        <begin position="94"/>
        <end position="113"/>
    </location>
</feature>
<dbReference type="Proteomes" id="UP000034291">
    <property type="component" value="Unassembled WGS sequence"/>
</dbReference>
<dbReference type="GO" id="GO:0001405">
    <property type="term" value="C:PAM complex, Tim23 associated import motor"/>
    <property type="evidence" value="ECO:0007669"/>
    <property type="project" value="InterPro"/>
</dbReference>
<evidence type="ECO:0000256" key="8">
    <source>
        <dbReference type="ARBA" id="ARBA00022927"/>
    </source>
</evidence>
<evidence type="ECO:0000256" key="13">
    <source>
        <dbReference type="ARBA" id="ARBA00023136"/>
    </source>
</evidence>
<evidence type="ECO:0000313" key="15">
    <source>
        <dbReference type="EMBL" id="KKK14761.1"/>
    </source>
</evidence>
<keyword evidence="16" id="KW-1185">Reference proteome</keyword>
<evidence type="ECO:0000256" key="6">
    <source>
        <dbReference type="ARBA" id="ARBA00022692"/>
    </source>
</evidence>
<evidence type="ECO:0000313" key="16">
    <source>
        <dbReference type="Proteomes" id="UP000034291"/>
    </source>
</evidence>
<feature type="transmembrane region" description="Helical" evidence="14">
    <location>
        <begin position="125"/>
        <end position="150"/>
    </location>
</feature>
<protein>
    <recommendedName>
        <fullName evidence="4">Presequence translocated-associated motor subunit PAM17, mitochondrial</fullName>
    </recommendedName>
</protein>
<feature type="transmembrane region" description="Helical" evidence="14">
    <location>
        <begin position="431"/>
        <end position="451"/>
    </location>
</feature>
<keyword evidence="9" id="KW-0809">Transit peptide</keyword>
<feature type="transmembrane region" description="Helical" evidence="14">
    <location>
        <begin position="471"/>
        <end position="495"/>
    </location>
</feature>
<dbReference type="InterPro" id="IPR013875">
    <property type="entry name" value="Pam17"/>
</dbReference>
<evidence type="ECO:0000256" key="7">
    <source>
        <dbReference type="ARBA" id="ARBA00022792"/>
    </source>
</evidence>
<keyword evidence="5" id="KW-0813">Transport</keyword>
<comment type="subcellular location">
    <subcellularLocation>
        <location evidence="1">Endomembrane system</location>
        <topology evidence="1">Multi-pass membrane protein</topology>
    </subcellularLocation>
    <subcellularLocation>
        <location evidence="2">Mitochondrion inner membrane</location>
        <topology evidence="2">Multi-pass membrane protein</topology>
    </subcellularLocation>
</comment>
<dbReference type="PANTHER" id="PTHR28021">
    <property type="entry name" value="PRESEQUENCE TRANSLOCATED-ASSOCIATED MOTOR SUBUNIT PAM17, MITOCHONDRIAL"/>
    <property type="match status" value="1"/>
</dbReference>
<keyword evidence="13 14" id="KW-0472">Membrane</keyword>
<feature type="transmembrane region" description="Helical" evidence="14">
    <location>
        <begin position="197"/>
        <end position="218"/>
    </location>
</feature>
<name>A0A0F8UVG6_9EURO</name>
<dbReference type="GO" id="GO:0012505">
    <property type="term" value="C:endomembrane system"/>
    <property type="evidence" value="ECO:0007669"/>
    <property type="project" value="UniProtKB-SubCell"/>
</dbReference>
<evidence type="ECO:0000256" key="10">
    <source>
        <dbReference type="ARBA" id="ARBA00022989"/>
    </source>
</evidence>
<keyword evidence="12" id="KW-0496">Mitochondrion</keyword>
<gene>
    <name evidence="15" type="ORF">ARAM_006547</name>
</gene>
<sequence length="566" mass="62294">MHHPLQRIHSPSRTFSAFVHSVFQPNLGLTDSSLELIYISLPSMHENPNHANEAYGWHFQYLTVIGLSLATVTFAVGLLADLTLSPRLFLTKNLLSVCSAPLEVLISLLYWGLRLIDERLVVPEWAVIPLHADISFHAIPSIVLLLDLLVLSPPWTITIGPALGLSSLIAFGYWFWVEHCFSHNGWYPYPIFEQLPFHGRVGLFIMSAVVMALSTATLKWLYGRVNGFGTVAKPTARPGDVTANGWSVQNLVGTDNRLHKLSATRRRRKQNELIDLTIKPPLVQRHPTPFPHSIPFSKMHTTLIICPVRSAVLSSRLPSSAALTPFASSSLLYHKVSARSASTTTTITTTSTTTTTTTTRFPNLPPQTQAPTTLGAASSRPQATIFPSCIVRTPSVRANSTTATAAAAAREEAAKLDWNSFFKLRASRRRYSLASSIASSLATTVVGVQILSGQNLEALGAQVMGLDPIFVLGAATAACGAAGWLVGPFVGNAVWAMVHRRYKTAVAVKEKEFFDRIKRFRVDPSSNSIANPVPDYYGEKIGSVQGYRQWLKDQRAYNRKRRNFIL</sequence>
<feature type="transmembrane region" description="Helical" evidence="14">
    <location>
        <begin position="157"/>
        <end position="177"/>
    </location>
</feature>
<evidence type="ECO:0000256" key="1">
    <source>
        <dbReference type="ARBA" id="ARBA00004127"/>
    </source>
</evidence>
<dbReference type="GO" id="GO:0030150">
    <property type="term" value="P:protein import into mitochondrial matrix"/>
    <property type="evidence" value="ECO:0007669"/>
    <property type="project" value="TreeGrafter"/>
</dbReference>
<feature type="transmembrane region" description="Helical" evidence="14">
    <location>
        <begin position="59"/>
        <end position="82"/>
    </location>
</feature>
<keyword evidence="7" id="KW-0999">Mitochondrion inner membrane</keyword>
<proteinExistence type="inferred from homology"/>
<evidence type="ECO:0000256" key="14">
    <source>
        <dbReference type="SAM" id="Phobius"/>
    </source>
</evidence>
<dbReference type="EMBL" id="JZBS01003490">
    <property type="protein sequence ID" value="KKK14761.1"/>
    <property type="molecule type" value="Genomic_DNA"/>
</dbReference>
<accession>A0A0F8UVG6</accession>
<keyword evidence="6 14" id="KW-0812">Transmembrane</keyword>